<evidence type="ECO:0008006" key="3">
    <source>
        <dbReference type="Google" id="ProtNLM"/>
    </source>
</evidence>
<name>A0A2W0H848_9BACI</name>
<evidence type="ECO:0000313" key="2">
    <source>
        <dbReference type="Proteomes" id="UP000248066"/>
    </source>
</evidence>
<dbReference type="EMBL" id="PDOF01000001">
    <property type="protein sequence ID" value="PYZ97111.1"/>
    <property type="molecule type" value="Genomic_DNA"/>
</dbReference>
<keyword evidence="2" id="KW-1185">Reference proteome</keyword>
<proteinExistence type="predicted"/>
<reference evidence="1 2" key="1">
    <citation type="submission" date="2017-10" db="EMBL/GenBank/DDBJ databases">
        <title>Bacillus sp. nov., a halophilic bacterium isolated from a Yangshapao Lake.</title>
        <authorList>
            <person name="Wang H."/>
        </authorList>
    </citation>
    <scope>NUCLEOTIDE SEQUENCE [LARGE SCALE GENOMIC DNA]</scope>
    <source>
        <strain evidence="1 2">YSP-3</strain>
    </source>
</reference>
<dbReference type="CDD" id="cd16341">
    <property type="entry name" value="FdhE"/>
    <property type="match status" value="1"/>
</dbReference>
<dbReference type="Gene3D" id="3.90.1670.10">
    <property type="entry name" value="FdhE-like domain"/>
    <property type="match status" value="1"/>
</dbReference>
<dbReference type="InterPro" id="IPR024064">
    <property type="entry name" value="FdhE-like_sf"/>
</dbReference>
<dbReference type="RefSeq" id="WP_110515861.1">
    <property type="nucleotide sequence ID" value="NZ_PDOF01000001.1"/>
</dbReference>
<dbReference type="GO" id="GO:0051604">
    <property type="term" value="P:protein maturation"/>
    <property type="evidence" value="ECO:0007669"/>
    <property type="project" value="TreeGrafter"/>
</dbReference>
<sequence>MEKSMISDDYLRLQKRLTGVQEKIRKQADRLWQEQIDEEQIDREFPVLRQLEKPPVTVGAFAEAALLISMSMKENMPALDEDLNRCMNLLEDEKTAYTWMKHALMYNTGYFQDVSDEHKIAAWLPHFLAEHALRPFLKAVGEHTKGLISSINAGGVCPCCGEPVRIRKVWDGMNRFQCPRCETDWEPKGAGCAHCGEKKEGLIIRLTVKEEPGSELEVCGSCKQYVKIVTDLSAEEPAAILDLLTIHLDYIAQEEGFDTGDQRR</sequence>
<dbReference type="PANTHER" id="PTHR37689:SF1">
    <property type="entry name" value="PROTEIN FDHE"/>
    <property type="match status" value="1"/>
</dbReference>
<gene>
    <name evidence="1" type="ORF">CR205_00445</name>
</gene>
<dbReference type="InterPro" id="IPR006452">
    <property type="entry name" value="Formate_DH_accessory"/>
</dbReference>
<organism evidence="1 2">
    <name type="scientific">Alteribacter lacisalsi</name>
    <dbReference type="NCBI Taxonomy" id="2045244"/>
    <lineage>
        <taxon>Bacteria</taxon>
        <taxon>Bacillati</taxon>
        <taxon>Bacillota</taxon>
        <taxon>Bacilli</taxon>
        <taxon>Bacillales</taxon>
        <taxon>Bacillaceae</taxon>
        <taxon>Alteribacter</taxon>
    </lineage>
</organism>
<dbReference type="OrthoDB" id="9811074at2"/>
<comment type="caution">
    <text evidence="1">The sequence shown here is derived from an EMBL/GenBank/DDBJ whole genome shotgun (WGS) entry which is preliminary data.</text>
</comment>
<protein>
    <recommendedName>
        <fullName evidence="3">Formate dehydrogenase accessory protein FdhE</fullName>
    </recommendedName>
</protein>
<dbReference type="SUPFAM" id="SSF144020">
    <property type="entry name" value="FdhE-like"/>
    <property type="match status" value="1"/>
</dbReference>
<accession>A0A2W0H848</accession>
<dbReference type="AlphaFoldDB" id="A0A2W0H848"/>
<dbReference type="GO" id="GO:0008199">
    <property type="term" value="F:ferric iron binding"/>
    <property type="evidence" value="ECO:0007669"/>
    <property type="project" value="TreeGrafter"/>
</dbReference>
<dbReference type="Proteomes" id="UP000248066">
    <property type="component" value="Unassembled WGS sequence"/>
</dbReference>
<dbReference type="GO" id="GO:0005829">
    <property type="term" value="C:cytosol"/>
    <property type="evidence" value="ECO:0007669"/>
    <property type="project" value="TreeGrafter"/>
</dbReference>
<dbReference type="PANTHER" id="PTHR37689">
    <property type="entry name" value="PROTEIN FDHE"/>
    <property type="match status" value="1"/>
</dbReference>
<evidence type="ECO:0000313" key="1">
    <source>
        <dbReference type="EMBL" id="PYZ97111.1"/>
    </source>
</evidence>